<sequence>MSNYLKQIVSKLTAEARQCLDEAANLAVRRTHHEVEIEHLLLALFEKQLPTMEQVCRHGGIDAMTLLNACQRSLTLLRSGNHRPPVLATNLTEWVEQTWMYTSTHWGASQITAQALIVTLIVNPSLHHSLTSELQQALQGNTEGIEQWLRTQTHTEPQQTISPVTTAPVGDNTQSALAQYTHHLTQAARDNKLDPVLGREREIRQLIDVLLRRRQNNPLLTGEAGVGKTALIEGLAQRIVEGRVPKVLAQAELFTLDLGLLQAGASVKGEFESRLQKLLDEVKKYPTPVILFIDEAHTLIGAGGQAGQNDAANLLKPALARGELRAIAATTWSEYKKYFEKDAALARRFQVIKVEEPSLELAIAMLRAMTPAMEKHHGVKVLAEAVTEAVTLANRYITGRQLPDKSVSLLDSACARVAVSQTDEPAPIEDLRAMLTNIAAEQEALLREGGHEAQLQKLAQRQAELQASLEEILPEYHAQRQLVNDILACEEHDERLPVLRAELHQRHHQHAYVFDCVDAACVADIVAGWTGIPLGRMVENERDVLRQLETRLGQRVMGQDHALSQIARQIRIAKAQLADPVKPTGVFMLAGPSGVGKTETALALAHELYGGEHHLITINMSEYQEAHSVSGLKGSPPGYVGYGQGGVLTEAVRRQPYSVVLLDEVEKAHPDVLELFFQVFDKGMMEDAEGQQINFRNTLIILTTNATSDLVMRAAMHGVKEQGENRPANLEDIQEIIRPELQRIFTPAFLGRLQVIPYLPVHGEVLHAIVRHKLNKVVVRYRQSTQCELHYSDTLVDFIAEGCRIAESGAREIDNLLTQFVLPLLSDQLLLGDTPVNEDVWMDVAEGQIQLRSDKKKLSQPNIIN</sequence>
<evidence type="ECO:0000259" key="6">
    <source>
        <dbReference type="SMART" id="SM01086"/>
    </source>
</evidence>
<evidence type="ECO:0000256" key="3">
    <source>
        <dbReference type="ARBA" id="ARBA00022840"/>
    </source>
</evidence>
<dbReference type="EMBL" id="CP020335">
    <property type="protein sequence ID" value="QXF33737.1"/>
    <property type="molecule type" value="Genomic_DNA"/>
</dbReference>
<dbReference type="CDD" id="cd19499">
    <property type="entry name" value="RecA-like_ClpB_Hsp104-like"/>
    <property type="match status" value="1"/>
</dbReference>
<dbReference type="InterPro" id="IPR019489">
    <property type="entry name" value="Clp_ATPase_C"/>
</dbReference>
<dbReference type="InterPro" id="IPR003593">
    <property type="entry name" value="AAA+_ATPase"/>
</dbReference>
<evidence type="ECO:0000313" key="7">
    <source>
        <dbReference type="EMBL" id="QXF33737.1"/>
    </source>
</evidence>
<keyword evidence="3" id="KW-0067">ATP-binding</keyword>
<protein>
    <submittedName>
        <fullName evidence="7">ClpV1 family T6SS ATPase</fullName>
    </submittedName>
</protein>
<feature type="domain" description="AAA+ ATPase" evidence="5">
    <location>
        <begin position="583"/>
        <end position="741"/>
    </location>
</feature>
<comment type="similarity">
    <text evidence="1">Belongs to the ClpA/ClpB family.</text>
</comment>
<dbReference type="Pfam" id="PF07724">
    <property type="entry name" value="AAA_2"/>
    <property type="match status" value="1"/>
</dbReference>
<name>A0ABX8LY12_9GAMM</name>
<reference evidence="7 8" key="1">
    <citation type="submission" date="2017-03" db="EMBL/GenBank/DDBJ databases">
        <title>Genome comparison of Photorhabdus luminescens strain 0813-124 phase variants.</title>
        <authorList>
            <person name="Chien C.-C."/>
            <person name="Chen W.-J."/>
            <person name="Shih M.-C."/>
            <person name="Hsieh F.-C."/>
        </authorList>
    </citation>
    <scope>NUCLEOTIDE SEQUENCE [LARGE SCALE GENOMIC DNA]</scope>
    <source>
        <strain evidence="7 8">0813-124 phase II</strain>
    </source>
</reference>
<keyword evidence="2" id="KW-0547">Nucleotide-binding</keyword>
<dbReference type="NCBIfam" id="TIGR03345">
    <property type="entry name" value="VI_ClpV1"/>
    <property type="match status" value="1"/>
</dbReference>
<evidence type="ECO:0000256" key="4">
    <source>
        <dbReference type="ARBA" id="ARBA00023186"/>
    </source>
</evidence>
<organism evidence="7 8">
    <name type="scientific">Photorhabdus akhurstii</name>
    <dbReference type="NCBI Taxonomy" id="171438"/>
    <lineage>
        <taxon>Bacteria</taxon>
        <taxon>Pseudomonadati</taxon>
        <taxon>Pseudomonadota</taxon>
        <taxon>Gammaproteobacteria</taxon>
        <taxon>Enterobacterales</taxon>
        <taxon>Morganellaceae</taxon>
        <taxon>Photorhabdus</taxon>
    </lineage>
</organism>
<gene>
    <name evidence="7" type="ORF">B0X70_11720</name>
</gene>
<accession>A0ABX8LY12</accession>
<dbReference type="InterPro" id="IPR017729">
    <property type="entry name" value="ATPase_T6SS_ClpV1"/>
</dbReference>
<proteinExistence type="inferred from homology"/>
<dbReference type="InterPro" id="IPR041546">
    <property type="entry name" value="ClpA/ClpB_AAA_lid"/>
</dbReference>
<keyword evidence="8" id="KW-1185">Reference proteome</keyword>
<evidence type="ECO:0000256" key="2">
    <source>
        <dbReference type="ARBA" id="ARBA00022741"/>
    </source>
</evidence>
<evidence type="ECO:0000259" key="5">
    <source>
        <dbReference type="SMART" id="SM00382"/>
    </source>
</evidence>
<dbReference type="PANTHER" id="PTHR11638:SF184">
    <property type="entry name" value="ATPASE WITH CHAPERONE ACTIVITY"/>
    <property type="match status" value="1"/>
</dbReference>
<feature type="domain" description="AAA+ ATPase" evidence="5">
    <location>
        <begin position="214"/>
        <end position="359"/>
    </location>
</feature>
<dbReference type="PANTHER" id="PTHR11638">
    <property type="entry name" value="ATP-DEPENDENT CLP PROTEASE"/>
    <property type="match status" value="1"/>
</dbReference>
<evidence type="ECO:0000256" key="1">
    <source>
        <dbReference type="ARBA" id="ARBA00008675"/>
    </source>
</evidence>
<dbReference type="PROSITE" id="PS00870">
    <property type="entry name" value="CLPAB_1"/>
    <property type="match status" value="1"/>
</dbReference>
<evidence type="ECO:0000313" key="8">
    <source>
        <dbReference type="Proteomes" id="UP000693715"/>
    </source>
</evidence>
<dbReference type="SMART" id="SM00382">
    <property type="entry name" value="AAA"/>
    <property type="match status" value="2"/>
</dbReference>
<dbReference type="Pfam" id="PF02861">
    <property type="entry name" value="Clp_N"/>
    <property type="match status" value="1"/>
</dbReference>
<dbReference type="InterPro" id="IPR018368">
    <property type="entry name" value="ClpA/B_CS1"/>
</dbReference>
<dbReference type="Pfam" id="PF17871">
    <property type="entry name" value="AAA_lid_9"/>
    <property type="match status" value="1"/>
</dbReference>
<dbReference type="InterPro" id="IPR004176">
    <property type="entry name" value="Clp_R_N"/>
</dbReference>
<dbReference type="SMART" id="SM01086">
    <property type="entry name" value="ClpB_D2-small"/>
    <property type="match status" value="1"/>
</dbReference>
<keyword evidence="4" id="KW-0143">Chaperone</keyword>
<dbReference type="InterPro" id="IPR050130">
    <property type="entry name" value="ClpA_ClpB"/>
</dbReference>
<dbReference type="Pfam" id="PF00004">
    <property type="entry name" value="AAA"/>
    <property type="match status" value="1"/>
</dbReference>
<dbReference type="Pfam" id="PF10431">
    <property type="entry name" value="ClpB_D2-small"/>
    <property type="match status" value="1"/>
</dbReference>
<dbReference type="CDD" id="cd00009">
    <property type="entry name" value="AAA"/>
    <property type="match status" value="1"/>
</dbReference>
<dbReference type="InterPro" id="IPR003959">
    <property type="entry name" value="ATPase_AAA_core"/>
</dbReference>
<dbReference type="RefSeq" id="WP_217471539.1">
    <property type="nucleotide sequence ID" value="NZ_CP020335.1"/>
</dbReference>
<dbReference type="Proteomes" id="UP000693715">
    <property type="component" value="Chromosome"/>
</dbReference>
<feature type="domain" description="Clp ATPase C-terminal" evidence="6">
    <location>
        <begin position="761"/>
        <end position="851"/>
    </location>
</feature>